<feature type="transmembrane region" description="Helical" evidence="5">
    <location>
        <begin position="541"/>
        <end position="564"/>
    </location>
</feature>
<sequence>MSPTEDTSSPLLELPLELRQKIYDFLCTFPDREQHHEHITINPQLCWEISDHLECDGLLALMQTNRQLHDETTSYLYSPRIEYLLFYNETAWVLDFLRTGPARHLRRINLYFSHNFDPAFHFHFRERARFSIDPVMATLAETAVGIEHLKLTIWPERSYTVRGLRGMLEFGPTIRIREYSWMDPPIGIRPTPNESENGDFQKSLTGEFTDLVTSKLMVGEDGLKDKAVIDMLLSRDHAGSSEQIHYLSGVWRRLWIIEDHKIHTLKSISLEGAVDRMWIAAVASLTGVPVRAKSWGAGKGEEAKTPPGDGNLASIYIVSQTSAEMARRSNYVLCEIKSPRRTFPRAATFAVALVGCLYVVVNISYMAVVPSHEQSTKTVALLFFQKAFGLSPEDALPDRIFNSILAHSSLGNIIVTTYTAVRMKQEIHRSTRPLPPQKGLEGSLLHFAPAAPGGHPVDAIVPHLGACLVLIWSTSSIPPDDAYDLLVGLSAYLITAFFGFCLALGILIFRGHGPPATAAAAANGLPMRRTWREMTGPSIRAWLSISATTLYLLGNAFPVIASWIPNTARFSPSIVSWFVVPAISWIVLGIASIWWLGFLATGRYRQRRQQKTLVHEIWPEFDWAEPAASAGDDGS</sequence>
<dbReference type="InterPro" id="IPR002293">
    <property type="entry name" value="AA/rel_permease1"/>
</dbReference>
<dbReference type="PANTHER" id="PTHR11785:SF353">
    <property type="entry name" value="METHIONINE TRANSPORTER (EUROFUNG)"/>
    <property type="match status" value="1"/>
</dbReference>
<proteinExistence type="predicted"/>
<dbReference type="Pfam" id="PF13520">
    <property type="entry name" value="AA_permease_2"/>
    <property type="match status" value="1"/>
</dbReference>
<dbReference type="EMBL" id="JAUKUD010000004">
    <property type="protein sequence ID" value="KAK0745627.1"/>
    <property type="molecule type" value="Genomic_DNA"/>
</dbReference>
<dbReference type="GO" id="GO:0016020">
    <property type="term" value="C:membrane"/>
    <property type="evidence" value="ECO:0007669"/>
    <property type="project" value="UniProtKB-SubCell"/>
</dbReference>
<evidence type="ECO:0000256" key="1">
    <source>
        <dbReference type="ARBA" id="ARBA00004141"/>
    </source>
</evidence>
<dbReference type="GO" id="GO:0015179">
    <property type="term" value="F:L-amino acid transmembrane transporter activity"/>
    <property type="evidence" value="ECO:0007669"/>
    <property type="project" value="TreeGrafter"/>
</dbReference>
<dbReference type="Gene3D" id="1.20.1740.10">
    <property type="entry name" value="Amino acid/polyamine transporter I"/>
    <property type="match status" value="1"/>
</dbReference>
<dbReference type="InterPro" id="IPR050598">
    <property type="entry name" value="AminoAcid_Transporter"/>
</dbReference>
<dbReference type="AlphaFoldDB" id="A0AA40EUI5"/>
<evidence type="ECO:0000313" key="6">
    <source>
        <dbReference type="EMBL" id="KAK0745627.1"/>
    </source>
</evidence>
<protein>
    <submittedName>
        <fullName evidence="6">Amino acid permease-domain-containing protein</fullName>
    </submittedName>
</protein>
<evidence type="ECO:0000256" key="4">
    <source>
        <dbReference type="ARBA" id="ARBA00023136"/>
    </source>
</evidence>
<evidence type="ECO:0000256" key="5">
    <source>
        <dbReference type="SAM" id="Phobius"/>
    </source>
</evidence>
<comment type="subcellular location">
    <subcellularLocation>
        <location evidence="1">Membrane</location>
        <topology evidence="1">Multi-pass membrane protein</topology>
    </subcellularLocation>
</comment>
<keyword evidence="7" id="KW-1185">Reference proteome</keyword>
<feature type="transmembrane region" description="Helical" evidence="5">
    <location>
        <begin position="576"/>
        <end position="601"/>
    </location>
</feature>
<name>A0AA40EUI5_9PEZI</name>
<reference evidence="6" key="1">
    <citation type="submission" date="2023-06" db="EMBL/GenBank/DDBJ databases">
        <title>Genome-scale phylogeny and comparative genomics of the fungal order Sordariales.</title>
        <authorList>
            <consortium name="Lawrence Berkeley National Laboratory"/>
            <person name="Hensen N."/>
            <person name="Bonometti L."/>
            <person name="Westerberg I."/>
            <person name="Brannstrom I.O."/>
            <person name="Guillou S."/>
            <person name="Cros-Aarteil S."/>
            <person name="Calhoun S."/>
            <person name="Haridas S."/>
            <person name="Kuo A."/>
            <person name="Mondo S."/>
            <person name="Pangilinan J."/>
            <person name="Riley R."/>
            <person name="LaButti K."/>
            <person name="Andreopoulos B."/>
            <person name="Lipzen A."/>
            <person name="Chen C."/>
            <person name="Yanf M."/>
            <person name="Daum C."/>
            <person name="Ng V."/>
            <person name="Clum A."/>
            <person name="Steindorff A."/>
            <person name="Ohm R."/>
            <person name="Martin F."/>
            <person name="Silar P."/>
            <person name="Natvig D."/>
            <person name="Lalanne C."/>
            <person name="Gautier V."/>
            <person name="Ament-velasquez S.L."/>
            <person name="Kruys A."/>
            <person name="Hutchinson M.I."/>
            <person name="Powell A.J."/>
            <person name="Barry K."/>
            <person name="Miller A.N."/>
            <person name="Grigoriev I.V."/>
            <person name="Debuchy R."/>
            <person name="Gladieux P."/>
            <person name="Thoren M.H."/>
            <person name="Johannesson H."/>
        </authorList>
    </citation>
    <scope>NUCLEOTIDE SEQUENCE</scope>
    <source>
        <strain evidence="6">SMH3187-1</strain>
    </source>
</reference>
<organism evidence="6 7">
    <name type="scientific">Schizothecium vesticola</name>
    <dbReference type="NCBI Taxonomy" id="314040"/>
    <lineage>
        <taxon>Eukaryota</taxon>
        <taxon>Fungi</taxon>
        <taxon>Dikarya</taxon>
        <taxon>Ascomycota</taxon>
        <taxon>Pezizomycotina</taxon>
        <taxon>Sordariomycetes</taxon>
        <taxon>Sordariomycetidae</taxon>
        <taxon>Sordariales</taxon>
        <taxon>Schizotheciaceae</taxon>
        <taxon>Schizothecium</taxon>
    </lineage>
</organism>
<evidence type="ECO:0000256" key="2">
    <source>
        <dbReference type="ARBA" id="ARBA00022692"/>
    </source>
</evidence>
<keyword evidence="4 5" id="KW-0472">Membrane</keyword>
<dbReference type="PANTHER" id="PTHR11785">
    <property type="entry name" value="AMINO ACID TRANSPORTER"/>
    <property type="match status" value="1"/>
</dbReference>
<accession>A0AA40EUI5</accession>
<feature type="transmembrane region" description="Helical" evidence="5">
    <location>
        <begin position="489"/>
        <end position="509"/>
    </location>
</feature>
<gene>
    <name evidence="6" type="ORF">B0T18DRAFT_390218</name>
</gene>
<feature type="transmembrane region" description="Helical" evidence="5">
    <location>
        <begin position="346"/>
        <end position="368"/>
    </location>
</feature>
<evidence type="ECO:0000313" key="7">
    <source>
        <dbReference type="Proteomes" id="UP001172155"/>
    </source>
</evidence>
<evidence type="ECO:0000256" key="3">
    <source>
        <dbReference type="ARBA" id="ARBA00022989"/>
    </source>
</evidence>
<keyword evidence="2 5" id="KW-0812">Transmembrane</keyword>
<dbReference type="Proteomes" id="UP001172155">
    <property type="component" value="Unassembled WGS sequence"/>
</dbReference>
<comment type="caution">
    <text evidence="6">The sequence shown here is derived from an EMBL/GenBank/DDBJ whole genome shotgun (WGS) entry which is preliminary data.</text>
</comment>
<keyword evidence="3 5" id="KW-1133">Transmembrane helix</keyword>